<reference evidence="1" key="1">
    <citation type="journal article" date="2023" name="Mol. Phylogenet. Evol.">
        <title>Genome-scale phylogeny and comparative genomics of the fungal order Sordariales.</title>
        <authorList>
            <person name="Hensen N."/>
            <person name="Bonometti L."/>
            <person name="Westerberg I."/>
            <person name="Brannstrom I.O."/>
            <person name="Guillou S."/>
            <person name="Cros-Aarteil S."/>
            <person name="Calhoun S."/>
            <person name="Haridas S."/>
            <person name="Kuo A."/>
            <person name="Mondo S."/>
            <person name="Pangilinan J."/>
            <person name="Riley R."/>
            <person name="LaButti K."/>
            <person name="Andreopoulos B."/>
            <person name="Lipzen A."/>
            <person name="Chen C."/>
            <person name="Yan M."/>
            <person name="Daum C."/>
            <person name="Ng V."/>
            <person name="Clum A."/>
            <person name="Steindorff A."/>
            <person name="Ohm R.A."/>
            <person name="Martin F."/>
            <person name="Silar P."/>
            <person name="Natvig D.O."/>
            <person name="Lalanne C."/>
            <person name="Gautier V."/>
            <person name="Ament-Velasquez S.L."/>
            <person name="Kruys A."/>
            <person name="Hutchinson M.I."/>
            <person name="Powell A.J."/>
            <person name="Barry K."/>
            <person name="Miller A.N."/>
            <person name="Grigoriev I.V."/>
            <person name="Debuchy R."/>
            <person name="Gladieux P."/>
            <person name="Hiltunen Thoren M."/>
            <person name="Johannesson H."/>
        </authorList>
    </citation>
    <scope>NUCLEOTIDE SEQUENCE</scope>
    <source>
        <strain evidence="1">CBS 118394</strain>
    </source>
</reference>
<keyword evidence="2" id="KW-1185">Reference proteome</keyword>
<sequence length="457" mass="51112">MRTSSLLVTSLAGALLALVAYSWGEFAYRTLTVLGVLRSAQVAGFHVDDSDIVTITDTTHCEDLHYHSPSSTLFTACEDNAETRFKWFPPLANFDDPELGAKSRGSIHIINPKTMKSRRLEFENFDHTFVTHGIDVISDPKWPEGEAVYIFAINHVPNLEYHATENQWSTAHPKSRSQIEVLHHVIGTSTVRHIRSIWHPLLRTPNDILAISPTSIYVTNDHRYADHGIMRLLEDAYFEAKWTDVIHLRLKPLDEYKGTDAKADVDAVIAVPHMHNSNGLGRGWTAASGDVQVLVSSCSAGVLHMGFVTPSPERETRKIELLENQIQVDSVIDNPSYFTDPYGTRPGHKDDRSGYVLPGLSRAVTLAQTSRDPSLLAKDPIMVWYTRINMESNKPRYHKRLLFADDGSTIRSASAAVLVAIDPKDTMGTEDQGKRKAWLFVTGFLSRNMIAVKVDLD</sequence>
<dbReference type="EMBL" id="JAUEDM010000002">
    <property type="protein sequence ID" value="KAK3326153.1"/>
    <property type="molecule type" value="Genomic_DNA"/>
</dbReference>
<gene>
    <name evidence="1" type="ORF">B0H66DRAFT_148352</name>
</gene>
<dbReference type="PANTHER" id="PTHR11799:SF12">
    <property type="entry name" value="PARAOXONASE-RELATED"/>
    <property type="match status" value="1"/>
</dbReference>
<comment type="caution">
    <text evidence="1">The sequence shown here is derived from an EMBL/GenBank/DDBJ whole genome shotgun (WGS) entry which is preliminary data.</text>
</comment>
<dbReference type="AlphaFoldDB" id="A0AAE0IJP3"/>
<evidence type="ECO:0000313" key="2">
    <source>
        <dbReference type="Proteomes" id="UP001283341"/>
    </source>
</evidence>
<dbReference type="Proteomes" id="UP001283341">
    <property type="component" value="Unassembled WGS sequence"/>
</dbReference>
<evidence type="ECO:0008006" key="3">
    <source>
        <dbReference type="Google" id="ProtNLM"/>
    </source>
</evidence>
<proteinExistence type="predicted"/>
<dbReference type="PANTHER" id="PTHR11799">
    <property type="entry name" value="PARAOXONASE"/>
    <property type="match status" value="1"/>
</dbReference>
<organism evidence="1 2">
    <name type="scientific">Apodospora peruviana</name>
    <dbReference type="NCBI Taxonomy" id="516989"/>
    <lineage>
        <taxon>Eukaryota</taxon>
        <taxon>Fungi</taxon>
        <taxon>Dikarya</taxon>
        <taxon>Ascomycota</taxon>
        <taxon>Pezizomycotina</taxon>
        <taxon>Sordariomycetes</taxon>
        <taxon>Sordariomycetidae</taxon>
        <taxon>Sordariales</taxon>
        <taxon>Lasiosphaeriaceae</taxon>
        <taxon>Apodospora</taxon>
    </lineage>
</organism>
<dbReference type="InterPro" id="IPR011042">
    <property type="entry name" value="6-blade_b-propeller_TolB-like"/>
</dbReference>
<evidence type="ECO:0000313" key="1">
    <source>
        <dbReference type="EMBL" id="KAK3326153.1"/>
    </source>
</evidence>
<reference evidence="1" key="2">
    <citation type="submission" date="2023-06" db="EMBL/GenBank/DDBJ databases">
        <authorList>
            <consortium name="Lawrence Berkeley National Laboratory"/>
            <person name="Haridas S."/>
            <person name="Hensen N."/>
            <person name="Bonometti L."/>
            <person name="Westerberg I."/>
            <person name="Brannstrom I.O."/>
            <person name="Guillou S."/>
            <person name="Cros-Aarteil S."/>
            <person name="Calhoun S."/>
            <person name="Kuo A."/>
            <person name="Mondo S."/>
            <person name="Pangilinan J."/>
            <person name="Riley R."/>
            <person name="Labutti K."/>
            <person name="Andreopoulos B."/>
            <person name="Lipzen A."/>
            <person name="Chen C."/>
            <person name="Yanf M."/>
            <person name="Daum C."/>
            <person name="Ng V."/>
            <person name="Clum A."/>
            <person name="Steindorff A."/>
            <person name="Ohm R."/>
            <person name="Martin F."/>
            <person name="Silar P."/>
            <person name="Natvig D."/>
            <person name="Lalanne C."/>
            <person name="Gautier V."/>
            <person name="Ament-Velasquez S.L."/>
            <person name="Kruys A."/>
            <person name="Hutchinson M.I."/>
            <person name="Powell A.J."/>
            <person name="Barry K."/>
            <person name="Miller A.N."/>
            <person name="Grigoriev I.V."/>
            <person name="Debuchy R."/>
            <person name="Gladieux P."/>
            <person name="Thoren M.H."/>
            <person name="Johannesson H."/>
        </authorList>
    </citation>
    <scope>NUCLEOTIDE SEQUENCE</scope>
    <source>
        <strain evidence="1">CBS 118394</strain>
    </source>
</reference>
<dbReference type="InterPro" id="IPR051288">
    <property type="entry name" value="Serum_paraoxonase/arylesterase"/>
</dbReference>
<dbReference type="Gene3D" id="2.120.10.30">
    <property type="entry name" value="TolB, C-terminal domain"/>
    <property type="match status" value="1"/>
</dbReference>
<accession>A0AAE0IJP3</accession>
<name>A0AAE0IJP3_9PEZI</name>
<protein>
    <recommendedName>
        <fullName evidence="3">Serum paraoxonase/arylesterase family protein</fullName>
    </recommendedName>
</protein>